<dbReference type="EMBL" id="CP092871">
    <property type="protein sequence ID" value="UYV72179.1"/>
    <property type="molecule type" value="Genomic_DNA"/>
</dbReference>
<sequence>MKATSGVNPVNNTSIEQGSETINQVLLATAQIIVEGEGGTQQICRALLDSGSQFHWEEGLVRVSCTGLTWTAGGVFGRPIAKLAPLPFTPQDLN</sequence>
<protein>
    <submittedName>
        <fullName evidence="1">Uncharacterized protein</fullName>
    </submittedName>
</protein>
<reference evidence="1 2" key="1">
    <citation type="submission" date="2022-01" db="EMBL/GenBank/DDBJ databases">
        <title>A chromosomal length assembly of Cordylochernes scorpioides.</title>
        <authorList>
            <person name="Zeh D."/>
            <person name="Zeh J."/>
        </authorList>
    </citation>
    <scope>NUCLEOTIDE SEQUENCE [LARGE SCALE GENOMIC DNA]</scope>
    <source>
        <strain evidence="1">IN4F17</strain>
        <tissue evidence="1">Whole Body</tissue>
    </source>
</reference>
<proteinExistence type="predicted"/>
<accession>A0ABY6KTJ1</accession>
<evidence type="ECO:0000313" key="2">
    <source>
        <dbReference type="Proteomes" id="UP001235939"/>
    </source>
</evidence>
<gene>
    <name evidence="1" type="ORF">LAZ67_9002113</name>
</gene>
<dbReference type="Proteomes" id="UP001235939">
    <property type="component" value="Chromosome 09"/>
</dbReference>
<organism evidence="1 2">
    <name type="scientific">Cordylochernes scorpioides</name>
    <dbReference type="NCBI Taxonomy" id="51811"/>
    <lineage>
        <taxon>Eukaryota</taxon>
        <taxon>Metazoa</taxon>
        <taxon>Ecdysozoa</taxon>
        <taxon>Arthropoda</taxon>
        <taxon>Chelicerata</taxon>
        <taxon>Arachnida</taxon>
        <taxon>Pseudoscorpiones</taxon>
        <taxon>Cheliferoidea</taxon>
        <taxon>Chernetidae</taxon>
        <taxon>Cordylochernes</taxon>
    </lineage>
</organism>
<name>A0ABY6KTJ1_9ARAC</name>
<evidence type="ECO:0000313" key="1">
    <source>
        <dbReference type="EMBL" id="UYV72179.1"/>
    </source>
</evidence>
<keyword evidence="2" id="KW-1185">Reference proteome</keyword>